<evidence type="ECO:0000259" key="1">
    <source>
        <dbReference type="Pfam" id="PF00248"/>
    </source>
</evidence>
<dbReference type="Pfam" id="PF00248">
    <property type="entry name" value="Aldo_ket_red"/>
    <property type="match status" value="1"/>
</dbReference>
<comment type="caution">
    <text evidence="2">The sequence shown here is derived from an EMBL/GenBank/DDBJ whole genome shotgun (WGS) entry which is preliminary data.</text>
</comment>
<accession>A0ABQ4D0T6</accession>
<dbReference type="InterPro" id="IPR050523">
    <property type="entry name" value="AKR_Detox_Biosynth"/>
</dbReference>
<reference evidence="2 3" key="1">
    <citation type="submission" date="2021-01" db="EMBL/GenBank/DDBJ databases">
        <title>Whole genome shotgun sequence of Asanoa siamensis NBRC 107932.</title>
        <authorList>
            <person name="Komaki H."/>
            <person name="Tamura T."/>
        </authorList>
    </citation>
    <scope>NUCLEOTIDE SEQUENCE [LARGE SCALE GENOMIC DNA]</scope>
    <source>
        <strain evidence="2 3">NBRC 107932</strain>
    </source>
</reference>
<keyword evidence="3" id="KW-1185">Reference proteome</keyword>
<name>A0ABQ4D0T6_9ACTN</name>
<proteinExistence type="predicted"/>
<dbReference type="SUPFAM" id="SSF51430">
    <property type="entry name" value="NAD(P)-linked oxidoreductase"/>
    <property type="match status" value="1"/>
</dbReference>
<dbReference type="EMBL" id="BONE01000080">
    <property type="protein sequence ID" value="GIF77141.1"/>
    <property type="molecule type" value="Genomic_DNA"/>
</dbReference>
<dbReference type="InterPro" id="IPR036812">
    <property type="entry name" value="NAD(P)_OxRdtase_dom_sf"/>
</dbReference>
<sequence>MMDHLVLGAMMFGTTTDEERAFAILDRFVDAGGRWIDTANCYAFWADPSGFGGQSEALLGRWLASRPGVRDRVAISTKVGCEPLEAGRFPETAEGLAPQTIKNGIEGSLRRLGTDRVEMYWAHKDFRRTDVDETVAAFGELVAAGLVDRLGCSNFAAWRLERFRRAAADAGVPGFTAVQQHHTYLHPRPDTRPTVVHRFGFLNDELVSYVESHDDVAIWSYTPLLSGAYTRADKPLAPEYAHPGTTRRLAALDAVAAETGATRNQVVLAWLTGARPAVAPIVGPSTVAQLDEAIEAMSLSLTAAQRSLLDSAA</sequence>
<dbReference type="PANTHER" id="PTHR43364:SF6">
    <property type="entry name" value="OXIDOREDUCTASE-RELATED"/>
    <property type="match status" value="1"/>
</dbReference>
<evidence type="ECO:0000313" key="3">
    <source>
        <dbReference type="Proteomes" id="UP000604117"/>
    </source>
</evidence>
<feature type="domain" description="NADP-dependent oxidoreductase" evidence="1">
    <location>
        <begin position="5"/>
        <end position="312"/>
    </location>
</feature>
<evidence type="ECO:0000313" key="2">
    <source>
        <dbReference type="EMBL" id="GIF77141.1"/>
    </source>
</evidence>
<organism evidence="2 3">
    <name type="scientific">Asanoa siamensis</name>
    <dbReference type="NCBI Taxonomy" id="926357"/>
    <lineage>
        <taxon>Bacteria</taxon>
        <taxon>Bacillati</taxon>
        <taxon>Actinomycetota</taxon>
        <taxon>Actinomycetes</taxon>
        <taxon>Micromonosporales</taxon>
        <taxon>Micromonosporaceae</taxon>
        <taxon>Asanoa</taxon>
    </lineage>
</organism>
<gene>
    <name evidence="2" type="ORF">Asi02nite_66590</name>
</gene>
<dbReference type="Gene3D" id="3.20.20.100">
    <property type="entry name" value="NADP-dependent oxidoreductase domain"/>
    <property type="match status" value="1"/>
</dbReference>
<dbReference type="RefSeq" id="WP_203717995.1">
    <property type="nucleotide sequence ID" value="NZ_BONE01000080.1"/>
</dbReference>
<dbReference type="PANTHER" id="PTHR43364">
    <property type="entry name" value="NADH-SPECIFIC METHYLGLYOXAL REDUCTASE-RELATED"/>
    <property type="match status" value="1"/>
</dbReference>
<dbReference type="InterPro" id="IPR023210">
    <property type="entry name" value="NADP_OxRdtase_dom"/>
</dbReference>
<dbReference type="Proteomes" id="UP000604117">
    <property type="component" value="Unassembled WGS sequence"/>
</dbReference>
<protein>
    <submittedName>
        <fullName evidence="2">Oxidoreductase</fullName>
    </submittedName>
</protein>